<keyword evidence="7 9" id="KW-0704">Schiff base</keyword>
<dbReference type="HAMAP" id="MF_00494">
    <property type="entry name" value="Transaldolase_3b"/>
    <property type="match status" value="1"/>
</dbReference>
<dbReference type="PANTHER" id="PTHR10683:SF40">
    <property type="entry name" value="FRUCTOSE-6-PHOSPHATE ALDOLASE 1-RELATED"/>
    <property type="match status" value="1"/>
</dbReference>
<dbReference type="InterPro" id="IPR013785">
    <property type="entry name" value="Aldolase_TIM"/>
</dbReference>
<dbReference type="PROSITE" id="PS01054">
    <property type="entry name" value="TRANSALDOLASE_1"/>
    <property type="match status" value="1"/>
</dbReference>
<evidence type="ECO:0000256" key="7">
    <source>
        <dbReference type="ARBA" id="ARBA00023270"/>
    </source>
</evidence>
<dbReference type="EMBL" id="CP121689">
    <property type="protein sequence ID" value="WZL76186.1"/>
    <property type="molecule type" value="Genomic_DNA"/>
</dbReference>
<keyword evidence="11" id="KW-1185">Reference proteome</keyword>
<comment type="function">
    <text evidence="9">Transaldolase is important for the balance of metabolites in the pentose-phosphate pathway.</text>
</comment>
<evidence type="ECO:0000313" key="11">
    <source>
        <dbReference type="Proteomes" id="UP001461341"/>
    </source>
</evidence>
<comment type="similarity">
    <text evidence="3 9">Belongs to the transaldolase family. Type 3B subfamily.</text>
</comment>
<dbReference type="PANTHER" id="PTHR10683">
    <property type="entry name" value="TRANSALDOLASE"/>
    <property type="match status" value="1"/>
</dbReference>
<sequence>MKFFIDTARVEEIKKALELGILDGVTTNPTLVSQTGRGFKEVITEICSLVPGPVSAEVVSLDAQGMIREARELASWAPNIVVKIPITEEGLKAIKVLSQEGIKVNTTLIFQPIQALMAAKAGARYVSPFVGRLDDLSSNGLQLVADIVQIFKNYGFTTEVIVASIRNPMHVVEAAKMGAHIATIPYAVISKLVKHPLTDLGIKRFLEDWEKVPDKPF</sequence>
<dbReference type="InterPro" id="IPR018225">
    <property type="entry name" value="Transaldolase_AS"/>
</dbReference>
<keyword evidence="5 9" id="KW-0808">Transferase</keyword>
<feature type="active site" description="Schiff-base intermediate with substrate" evidence="9">
    <location>
        <position position="83"/>
    </location>
</feature>
<dbReference type="InterPro" id="IPR001585">
    <property type="entry name" value="TAL/FSA"/>
</dbReference>
<organism evidence="10 11">
    <name type="scientific">Thermatribacter velox</name>
    <dbReference type="NCBI Taxonomy" id="3039681"/>
    <lineage>
        <taxon>Bacteria</taxon>
        <taxon>Pseudomonadati</taxon>
        <taxon>Atribacterota</taxon>
        <taxon>Atribacteria</taxon>
        <taxon>Atribacterales</taxon>
        <taxon>Thermatribacteraceae</taxon>
        <taxon>Thermatribacter</taxon>
    </lineage>
</organism>
<dbReference type="InterPro" id="IPR004731">
    <property type="entry name" value="Transaldolase_3B/F6P_aldolase"/>
</dbReference>
<keyword evidence="4 9" id="KW-0963">Cytoplasm</keyword>
<dbReference type="NCBIfam" id="TIGR00875">
    <property type="entry name" value="fsa_talC_mipB"/>
    <property type="match status" value="1"/>
</dbReference>
<comment type="pathway">
    <text evidence="2 9">Carbohydrate degradation; pentose phosphate pathway; D-glyceraldehyde 3-phosphate and beta-D-fructose 6-phosphate from D-ribose 5-phosphate and D-xylulose 5-phosphate (non-oxidative stage): step 2/3.</text>
</comment>
<dbReference type="Pfam" id="PF00923">
    <property type="entry name" value="TAL_FSA"/>
    <property type="match status" value="1"/>
</dbReference>
<comment type="catalytic activity">
    <reaction evidence="8 9">
        <text>D-sedoheptulose 7-phosphate + D-glyceraldehyde 3-phosphate = D-erythrose 4-phosphate + beta-D-fructose 6-phosphate</text>
        <dbReference type="Rhea" id="RHEA:17053"/>
        <dbReference type="ChEBI" id="CHEBI:16897"/>
        <dbReference type="ChEBI" id="CHEBI:57483"/>
        <dbReference type="ChEBI" id="CHEBI:57634"/>
        <dbReference type="ChEBI" id="CHEBI:59776"/>
        <dbReference type="EC" id="2.2.1.2"/>
    </reaction>
</comment>
<protein>
    <recommendedName>
        <fullName evidence="9">Probable transaldolase</fullName>
        <ecNumber evidence="9">2.2.1.2</ecNumber>
    </recommendedName>
</protein>
<comment type="subcellular location">
    <subcellularLocation>
        <location evidence="1 9">Cytoplasm</location>
    </subcellularLocation>
</comment>
<dbReference type="EC" id="2.2.1.2" evidence="9"/>
<dbReference type="Gene3D" id="3.20.20.70">
    <property type="entry name" value="Aldolase class I"/>
    <property type="match status" value="1"/>
</dbReference>
<keyword evidence="6 9" id="KW-0570">Pentose shunt</keyword>
<evidence type="ECO:0000256" key="2">
    <source>
        <dbReference type="ARBA" id="ARBA00004857"/>
    </source>
</evidence>
<evidence type="ECO:0000256" key="3">
    <source>
        <dbReference type="ARBA" id="ARBA00005740"/>
    </source>
</evidence>
<dbReference type="CDD" id="cd00956">
    <property type="entry name" value="Transaldolase_FSA"/>
    <property type="match status" value="1"/>
</dbReference>
<evidence type="ECO:0000256" key="6">
    <source>
        <dbReference type="ARBA" id="ARBA00023126"/>
    </source>
</evidence>
<dbReference type="RefSeq" id="WP_369018344.1">
    <property type="nucleotide sequence ID" value="NZ_CP121689.1"/>
</dbReference>
<dbReference type="InterPro" id="IPR022999">
    <property type="entry name" value="Transaldolase_3B"/>
</dbReference>
<evidence type="ECO:0000256" key="8">
    <source>
        <dbReference type="ARBA" id="ARBA00048810"/>
    </source>
</evidence>
<evidence type="ECO:0000256" key="9">
    <source>
        <dbReference type="HAMAP-Rule" id="MF_00494"/>
    </source>
</evidence>
<dbReference type="PROSITE" id="PS00958">
    <property type="entry name" value="TRANSALDOLASE_2"/>
    <property type="match status" value="1"/>
</dbReference>
<reference evidence="10 11" key="1">
    <citation type="submission" date="2023-03" db="EMBL/GenBank/DDBJ databases">
        <title>Novel Species.</title>
        <authorList>
            <person name="Ma S."/>
        </authorList>
    </citation>
    <scope>NUCLEOTIDE SEQUENCE [LARGE SCALE GENOMIC DNA]</scope>
    <source>
        <strain evidence="10 11">B11</strain>
    </source>
</reference>
<proteinExistence type="inferred from homology"/>
<evidence type="ECO:0000256" key="1">
    <source>
        <dbReference type="ARBA" id="ARBA00004496"/>
    </source>
</evidence>
<evidence type="ECO:0000256" key="5">
    <source>
        <dbReference type="ARBA" id="ARBA00022679"/>
    </source>
</evidence>
<evidence type="ECO:0000256" key="4">
    <source>
        <dbReference type="ARBA" id="ARBA00022490"/>
    </source>
</evidence>
<accession>A0ABZ2YB01</accession>
<dbReference type="SUPFAM" id="SSF51569">
    <property type="entry name" value="Aldolase"/>
    <property type="match status" value="1"/>
</dbReference>
<name>A0ABZ2YB01_9BACT</name>
<dbReference type="InterPro" id="IPR033919">
    <property type="entry name" value="TSA/FSA_arc/bac"/>
</dbReference>
<dbReference type="Proteomes" id="UP001461341">
    <property type="component" value="Chromosome"/>
</dbReference>
<gene>
    <name evidence="10" type="primary">fsa</name>
    <name evidence="9" type="synonym">tal</name>
    <name evidence="10" type="ORF">QBE54_00190</name>
</gene>
<evidence type="ECO:0000313" key="10">
    <source>
        <dbReference type="EMBL" id="WZL76186.1"/>
    </source>
</evidence>